<dbReference type="RefSeq" id="WP_279963771.1">
    <property type="nucleotide sequence ID" value="NZ_CP122537.1"/>
</dbReference>
<dbReference type="PROSITE" id="PS51257">
    <property type="entry name" value="PROKAR_LIPOPROTEIN"/>
    <property type="match status" value="1"/>
</dbReference>
<feature type="transmembrane region" description="Helical" evidence="2">
    <location>
        <begin position="48"/>
        <end position="68"/>
    </location>
</feature>
<keyword evidence="2" id="KW-0812">Transmembrane</keyword>
<evidence type="ECO:0008006" key="5">
    <source>
        <dbReference type="Google" id="ProtNLM"/>
    </source>
</evidence>
<feature type="transmembrane region" description="Helical" evidence="2">
    <location>
        <begin position="12"/>
        <end position="36"/>
    </location>
</feature>
<dbReference type="Proteomes" id="UP001243420">
    <property type="component" value="Chromosome"/>
</dbReference>
<proteinExistence type="predicted"/>
<keyword evidence="2" id="KW-1133">Transmembrane helix</keyword>
<name>A0ABY8L743_9RHOB</name>
<feature type="region of interest" description="Disordered" evidence="1">
    <location>
        <begin position="85"/>
        <end position="139"/>
    </location>
</feature>
<sequence>MDEDGRDRVMGLLAGALVVAGLLGCALGLAAAAMALLDPSASAPLTAILPGIALVFLGLLSLGLAALIRIAQRGVGILSQIARAGRASGPQLAAQATRTDPVERPAEAGAPATRPRLAAARGETAKAPPHPIFSAKPPR</sequence>
<accession>A0ABY8L743</accession>
<evidence type="ECO:0000256" key="1">
    <source>
        <dbReference type="SAM" id="MobiDB-lite"/>
    </source>
</evidence>
<evidence type="ECO:0000313" key="4">
    <source>
        <dbReference type="Proteomes" id="UP001243420"/>
    </source>
</evidence>
<feature type="compositionally biased region" description="Low complexity" evidence="1">
    <location>
        <begin position="108"/>
        <end position="122"/>
    </location>
</feature>
<gene>
    <name evidence="3" type="ORF">P8627_09015</name>
</gene>
<protein>
    <recommendedName>
        <fullName evidence="5">Holin-X, holin superfamily III</fullName>
    </recommendedName>
</protein>
<organism evidence="3 4">
    <name type="scientific">Jannaschia ovalis</name>
    <dbReference type="NCBI Taxonomy" id="3038773"/>
    <lineage>
        <taxon>Bacteria</taxon>
        <taxon>Pseudomonadati</taxon>
        <taxon>Pseudomonadota</taxon>
        <taxon>Alphaproteobacteria</taxon>
        <taxon>Rhodobacterales</taxon>
        <taxon>Roseobacteraceae</taxon>
        <taxon>Jannaschia</taxon>
    </lineage>
</organism>
<keyword evidence="4" id="KW-1185">Reference proteome</keyword>
<keyword evidence="2" id="KW-0472">Membrane</keyword>
<evidence type="ECO:0000313" key="3">
    <source>
        <dbReference type="EMBL" id="WGH77197.1"/>
    </source>
</evidence>
<dbReference type="EMBL" id="CP122537">
    <property type="protein sequence ID" value="WGH77197.1"/>
    <property type="molecule type" value="Genomic_DNA"/>
</dbReference>
<reference evidence="3 4" key="1">
    <citation type="submission" date="2023-04" db="EMBL/GenBank/DDBJ databases">
        <title>Jannaschia ovalis sp. nov., a marine bacterium isolated from sea tidal flat.</title>
        <authorList>
            <person name="Kwon D.Y."/>
            <person name="Kim J.-J."/>
        </authorList>
    </citation>
    <scope>NUCLEOTIDE SEQUENCE [LARGE SCALE GENOMIC DNA]</scope>
    <source>
        <strain evidence="3 4">GRR-S6-38</strain>
    </source>
</reference>
<evidence type="ECO:0000256" key="2">
    <source>
        <dbReference type="SAM" id="Phobius"/>
    </source>
</evidence>